<dbReference type="Gene3D" id="3.40.50.2300">
    <property type="match status" value="1"/>
</dbReference>
<dbReference type="SUPFAM" id="SSF52172">
    <property type="entry name" value="CheY-like"/>
    <property type="match status" value="1"/>
</dbReference>
<dbReference type="AlphaFoldDB" id="A0A7X9FTE7"/>
<proteinExistence type="predicted"/>
<accession>A0A7X9FTE7</accession>
<evidence type="ECO:0000256" key="1">
    <source>
        <dbReference type="PROSITE-ProRule" id="PRU00169"/>
    </source>
</evidence>
<feature type="domain" description="Response regulatory" evidence="2">
    <location>
        <begin position="5"/>
        <end position="126"/>
    </location>
</feature>
<organism evidence="3 4">
    <name type="scientific">SAR324 cluster bacterium</name>
    <dbReference type="NCBI Taxonomy" id="2024889"/>
    <lineage>
        <taxon>Bacteria</taxon>
        <taxon>Deltaproteobacteria</taxon>
        <taxon>SAR324 cluster</taxon>
    </lineage>
</organism>
<dbReference type="InterPro" id="IPR011006">
    <property type="entry name" value="CheY-like_superfamily"/>
</dbReference>
<evidence type="ECO:0000313" key="4">
    <source>
        <dbReference type="Proteomes" id="UP000524246"/>
    </source>
</evidence>
<dbReference type="InterPro" id="IPR001789">
    <property type="entry name" value="Sig_transdc_resp-reg_receiver"/>
</dbReference>
<gene>
    <name evidence="3" type="ORF">GYA55_12525</name>
</gene>
<reference evidence="3 4" key="1">
    <citation type="journal article" date="2020" name="Biotechnol. Biofuels">
        <title>New insights from the biogas microbiome by comprehensive genome-resolved metagenomics of nearly 1600 species originating from multiple anaerobic digesters.</title>
        <authorList>
            <person name="Campanaro S."/>
            <person name="Treu L."/>
            <person name="Rodriguez-R L.M."/>
            <person name="Kovalovszki A."/>
            <person name="Ziels R.M."/>
            <person name="Maus I."/>
            <person name="Zhu X."/>
            <person name="Kougias P.G."/>
            <person name="Basile A."/>
            <person name="Luo G."/>
            <person name="Schluter A."/>
            <person name="Konstantinidis K.T."/>
            <person name="Angelidaki I."/>
        </authorList>
    </citation>
    <scope>NUCLEOTIDE SEQUENCE [LARGE SCALE GENOMIC DNA]</scope>
    <source>
        <strain evidence="3">AS27yjCOA_65</strain>
    </source>
</reference>
<comment type="caution">
    <text evidence="1">Lacks conserved residue(s) required for the propagation of feature annotation.</text>
</comment>
<sequence length="265" mass="30424">MQKLKSLVIDPDAESRNRVRNALLDFEAFSEPESNTSLEESSRQIALGSFFDIVFISQRFPGPEITSFVNRCKNTKSGEDSTYIMILNTNEQSESAIRLQHAFGVDAFLLEPYSSEQLKEVVDFSFDIKQERAEVRQQVGLSLVIIDLIDQINLIAFLKSCGFSTARSMKRLKELCLPLKEVSGQSLDTYFNLVERLFTSAPFPTHFNPDEYHRGVTERVRERMERRIIRDLEEQRIAGNAPSAQLKEVIQSRLSETRVRVISHR</sequence>
<dbReference type="Proteomes" id="UP000524246">
    <property type="component" value="Unassembled WGS sequence"/>
</dbReference>
<dbReference type="PROSITE" id="PS50110">
    <property type="entry name" value="RESPONSE_REGULATORY"/>
    <property type="match status" value="1"/>
</dbReference>
<evidence type="ECO:0000313" key="3">
    <source>
        <dbReference type="EMBL" id="NMC63980.1"/>
    </source>
</evidence>
<dbReference type="EMBL" id="JAAZON010000571">
    <property type="protein sequence ID" value="NMC63980.1"/>
    <property type="molecule type" value="Genomic_DNA"/>
</dbReference>
<name>A0A7X9FTE7_9DELT</name>
<comment type="caution">
    <text evidence="3">The sequence shown here is derived from an EMBL/GenBank/DDBJ whole genome shotgun (WGS) entry which is preliminary data.</text>
</comment>
<dbReference type="GO" id="GO:0000160">
    <property type="term" value="P:phosphorelay signal transduction system"/>
    <property type="evidence" value="ECO:0007669"/>
    <property type="project" value="InterPro"/>
</dbReference>
<protein>
    <submittedName>
        <fullName evidence="3">Response regulator</fullName>
    </submittedName>
</protein>
<evidence type="ECO:0000259" key="2">
    <source>
        <dbReference type="PROSITE" id="PS50110"/>
    </source>
</evidence>